<proteinExistence type="inferred from homology"/>
<accession>A0A1G9BI05</accession>
<dbReference type="Pfam" id="PF04075">
    <property type="entry name" value="F420H2_quin_red"/>
    <property type="match status" value="1"/>
</dbReference>
<dbReference type="OrthoDB" id="8225825at2"/>
<dbReference type="GO" id="GO:0005886">
    <property type="term" value="C:plasma membrane"/>
    <property type="evidence" value="ECO:0007669"/>
    <property type="project" value="TreeGrafter"/>
</dbReference>
<sequence>MDSRLFEPMLKYVTRAQVMAYRATDGRVGGTFRGEQPVCLLTTQGRKSGKLRTKALIYLPHGDSVVLVASKGGSETHPLWYRNLVAEPKVLVRTGAHLRVMRARTADKQEREELWPRLVDLYAEYAWYQSWTDREIPVVICDPV</sequence>
<dbReference type="GO" id="GO:0016491">
    <property type="term" value="F:oxidoreductase activity"/>
    <property type="evidence" value="ECO:0007669"/>
    <property type="project" value="InterPro"/>
</dbReference>
<evidence type="ECO:0000256" key="1">
    <source>
        <dbReference type="ARBA" id="ARBA00008710"/>
    </source>
</evidence>
<dbReference type="NCBIfam" id="TIGR00026">
    <property type="entry name" value="hi_GC_TIGR00026"/>
    <property type="match status" value="1"/>
</dbReference>
<evidence type="ECO:0000256" key="2">
    <source>
        <dbReference type="ARBA" id="ARBA00049106"/>
    </source>
</evidence>
<reference evidence="3 4" key="1">
    <citation type="submission" date="2016-10" db="EMBL/GenBank/DDBJ databases">
        <authorList>
            <person name="de Groot N.N."/>
        </authorList>
    </citation>
    <scope>NUCLEOTIDE SEQUENCE [LARGE SCALE GENOMIC DNA]</scope>
    <source>
        <strain evidence="3 4">CGMCC 4.5727</strain>
    </source>
</reference>
<organism evidence="3 4">
    <name type="scientific">Streptomyces indicus</name>
    <dbReference type="NCBI Taxonomy" id="417292"/>
    <lineage>
        <taxon>Bacteria</taxon>
        <taxon>Bacillati</taxon>
        <taxon>Actinomycetota</taxon>
        <taxon>Actinomycetes</taxon>
        <taxon>Kitasatosporales</taxon>
        <taxon>Streptomycetaceae</taxon>
        <taxon>Streptomyces</taxon>
    </lineage>
</organism>
<dbReference type="InterPro" id="IPR012349">
    <property type="entry name" value="Split_barrel_FMN-bd"/>
</dbReference>
<dbReference type="PANTHER" id="PTHR39428:SF3">
    <property type="entry name" value="DEAZAFLAVIN-DEPENDENT NITROREDUCTASE"/>
    <property type="match status" value="1"/>
</dbReference>
<evidence type="ECO:0000313" key="3">
    <source>
        <dbReference type="EMBL" id="SDK38850.1"/>
    </source>
</evidence>
<dbReference type="PANTHER" id="PTHR39428">
    <property type="entry name" value="F420H(2)-DEPENDENT QUINONE REDUCTASE RV1261C"/>
    <property type="match status" value="1"/>
</dbReference>
<dbReference type="Gene3D" id="2.30.110.10">
    <property type="entry name" value="Electron Transport, Fmn-binding Protein, Chain A"/>
    <property type="match status" value="1"/>
</dbReference>
<dbReference type="Proteomes" id="UP000199155">
    <property type="component" value="Unassembled WGS sequence"/>
</dbReference>
<comment type="catalytic activity">
    <reaction evidence="2">
        <text>oxidized coenzyme F420-(gamma-L-Glu)(n) + a quinol + H(+) = reduced coenzyme F420-(gamma-L-Glu)(n) + a quinone</text>
        <dbReference type="Rhea" id="RHEA:39663"/>
        <dbReference type="Rhea" id="RHEA-COMP:12939"/>
        <dbReference type="Rhea" id="RHEA-COMP:14378"/>
        <dbReference type="ChEBI" id="CHEBI:15378"/>
        <dbReference type="ChEBI" id="CHEBI:24646"/>
        <dbReference type="ChEBI" id="CHEBI:132124"/>
        <dbReference type="ChEBI" id="CHEBI:133980"/>
        <dbReference type="ChEBI" id="CHEBI:139511"/>
    </reaction>
</comment>
<keyword evidence="4" id="KW-1185">Reference proteome</keyword>
<protein>
    <submittedName>
        <fullName evidence="3">Deazaflavin-dependent oxidoreductase, nitroreductase family</fullName>
    </submittedName>
</protein>
<dbReference type="EMBL" id="FNFF01000007">
    <property type="protein sequence ID" value="SDK38850.1"/>
    <property type="molecule type" value="Genomic_DNA"/>
</dbReference>
<dbReference type="STRING" id="417292.SAMN05421806_10757"/>
<dbReference type="AlphaFoldDB" id="A0A1G9BI05"/>
<name>A0A1G9BI05_9ACTN</name>
<comment type="similarity">
    <text evidence="1">Belongs to the F420H(2)-dependent quinone reductase family.</text>
</comment>
<dbReference type="GO" id="GO:0070967">
    <property type="term" value="F:coenzyme F420 binding"/>
    <property type="evidence" value="ECO:0007669"/>
    <property type="project" value="TreeGrafter"/>
</dbReference>
<gene>
    <name evidence="3" type="ORF">SAMN05421806_10757</name>
</gene>
<dbReference type="InterPro" id="IPR004378">
    <property type="entry name" value="F420H2_quin_Rdtase"/>
</dbReference>
<evidence type="ECO:0000313" key="4">
    <source>
        <dbReference type="Proteomes" id="UP000199155"/>
    </source>
</evidence>